<dbReference type="SUPFAM" id="SSF49348">
    <property type="entry name" value="Clathrin adaptor appendage domain"/>
    <property type="match status" value="1"/>
</dbReference>
<dbReference type="InterPro" id="IPR009028">
    <property type="entry name" value="Coatomer/calthrin_app_sub_C"/>
</dbReference>
<keyword evidence="2" id="KW-0813">Transport</keyword>
<organism evidence="7 8">
    <name type="scientific">Trapa natans</name>
    <name type="common">Water chestnut</name>
    <dbReference type="NCBI Taxonomy" id="22666"/>
    <lineage>
        <taxon>Eukaryota</taxon>
        <taxon>Viridiplantae</taxon>
        <taxon>Streptophyta</taxon>
        <taxon>Embryophyta</taxon>
        <taxon>Tracheophyta</taxon>
        <taxon>Spermatophyta</taxon>
        <taxon>Magnoliopsida</taxon>
        <taxon>eudicotyledons</taxon>
        <taxon>Gunneridae</taxon>
        <taxon>Pentapetalae</taxon>
        <taxon>rosids</taxon>
        <taxon>malvids</taxon>
        <taxon>Myrtales</taxon>
        <taxon>Lythraceae</taxon>
        <taxon>Trapa</taxon>
    </lineage>
</organism>
<evidence type="ECO:0000313" key="8">
    <source>
        <dbReference type="Proteomes" id="UP001346149"/>
    </source>
</evidence>
<keyword evidence="8" id="KW-1185">Reference proteome</keyword>
<protein>
    <recommendedName>
        <fullName evidence="9">Coatomer subunit gamma</fullName>
    </recommendedName>
</protein>
<evidence type="ECO:0000256" key="2">
    <source>
        <dbReference type="ARBA" id="ARBA00022448"/>
    </source>
</evidence>
<feature type="domain" description="Clathrin/coatomer adaptor adaptin-like N-terminal" evidence="5">
    <location>
        <begin position="26"/>
        <end position="148"/>
    </location>
</feature>
<dbReference type="InterPro" id="IPR002553">
    <property type="entry name" value="Clathrin/coatomer_adapt-like_N"/>
</dbReference>
<dbReference type="GO" id="GO:0009306">
    <property type="term" value="P:protein secretion"/>
    <property type="evidence" value="ECO:0007669"/>
    <property type="project" value="TreeGrafter"/>
</dbReference>
<proteinExistence type="predicted"/>
<dbReference type="Gene3D" id="1.25.10.10">
    <property type="entry name" value="Leucine-rich Repeat Variant"/>
    <property type="match status" value="1"/>
</dbReference>
<dbReference type="GO" id="GO:0006891">
    <property type="term" value="P:intra-Golgi vesicle-mediated transport"/>
    <property type="evidence" value="ECO:0007669"/>
    <property type="project" value="TreeGrafter"/>
</dbReference>
<dbReference type="InterPro" id="IPR032154">
    <property type="entry name" value="Coatomer_g_Cpla"/>
</dbReference>
<sequence length="362" mass="40506">MHHQFQNQYLHKVGMKKIMVMADFILVKVAMIHPMAVTNCNIDMESLISDQNRSIATLAITTLLKTGNESSVDCLMKKITNFMSAIADEFKIVVVEAIRSLCLKFPLKYRALMNFLRNILREEGGFEYKKAIVDSVVILIKDIPDAKERPKTSDPSKYIRYIYNRVHLENATVRASAVSTLAKFGAAVEPLKPRIFVLLHLCLFDNDHEVRSETSNTIFDPSTGEAENDGVEDEYQLEDLEVVTADYMQKVGVSNFCNAWENMNPDSERVDEYGLGPRESLAEAVNAVINLLGMQPCEGTEVVQSNSRSHTCLLSGVFNCNVRVLVRSSFGIDGQKEVAMKLVVRSDDESISDAIHEIEASG</sequence>
<dbReference type="Gene3D" id="3.30.310.10">
    <property type="entry name" value="TATA-Binding Protein"/>
    <property type="match status" value="1"/>
</dbReference>
<reference evidence="7 8" key="1">
    <citation type="journal article" date="2023" name="Hortic Res">
        <title>Pangenome of water caltrop reveals structural variations and asymmetric subgenome divergence after allopolyploidization.</title>
        <authorList>
            <person name="Zhang X."/>
            <person name="Chen Y."/>
            <person name="Wang L."/>
            <person name="Yuan Y."/>
            <person name="Fang M."/>
            <person name="Shi L."/>
            <person name="Lu R."/>
            <person name="Comes H.P."/>
            <person name="Ma Y."/>
            <person name="Chen Y."/>
            <person name="Huang G."/>
            <person name="Zhou Y."/>
            <person name="Zheng Z."/>
            <person name="Qiu Y."/>
        </authorList>
    </citation>
    <scope>NUCLEOTIDE SEQUENCE [LARGE SCALE GENOMIC DNA]</scope>
    <source>
        <strain evidence="7">F231</strain>
    </source>
</reference>
<name>A0AAN7RHN8_TRANT</name>
<dbReference type="FunFam" id="1.25.10.10:FF:000187">
    <property type="entry name" value="Coatomer subunit gamma"/>
    <property type="match status" value="1"/>
</dbReference>
<dbReference type="PANTHER" id="PTHR10261">
    <property type="entry name" value="COATOMER SUBUNIT GAMMA"/>
    <property type="match status" value="1"/>
</dbReference>
<dbReference type="Proteomes" id="UP001346149">
    <property type="component" value="Unassembled WGS sequence"/>
</dbReference>
<evidence type="ECO:0008006" key="9">
    <source>
        <dbReference type="Google" id="ProtNLM"/>
    </source>
</evidence>
<dbReference type="InterPro" id="IPR016024">
    <property type="entry name" value="ARM-type_fold"/>
</dbReference>
<dbReference type="GO" id="GO:0000139">
    <property type="term" value="C:Golgi membrane"/>
    <property type="evidence" value="ECO:0007669"/>
    <property type="project" value="TreeGrafter"/>
</dbReference>
<dbReference type="InterPro" id="IPR017106">
    <property type="entry name" value="Coatomer_gsu"/>
</dbReference>
<dbReference type="InterPro" id="IPR013041">
    <property type="entry name" value="Clathrin_app_Ig-like_sf"/>
</dbReference>
<evidence type="ECO:0000256" key="3">
    <source>
        <dbReference type="ARBA" id="ARBA00022927"/>
    </source>
</evidence>
<evidence type="ECO:0000256" key="1">
    <source>
        <dbReference type="ARBA" id="ARBA00004308"/>
    </source>
</evidence>
<dbReference type="SUPFAM" id="SSF55711">
    <property type="entry name" value="Subdomain of clathrin and coatomer appendage domain"/>
    <property type="match status" value="1"/>
</dbReference>
<keyword evidence="4" id="KW-0472">Membrane</keyword>
<evidence type="ECO:0000259" key="5">
    <source>
        <dbReference type="Pfam" id="PF01602"/>
    </source>
</evidence>
<comment type="subcellular location">
    <subcellularLocation>
        <location evidence="1">Endomembrane system</location>
    </subcellularLocation>
</comment>
<dbReference type="Pfam" id="PF01602">
    <property type="entry name" value="Adaptin_N"/>
    <property type="match status" value="1"/>
</dbReference>
<dbReference type="SUPFAM" id="SSF48371">
    <property type="entry name" value="ARM repeat"/>
    <property type="match status" value="1"/>
</dbReference>
<dbReference type="GO" id="GO:0006886">
    <property type="term" value="P:intracellular protein transport"/>
    <property type="evidence" value="ECO:0007669"/>
    <property type="project" value="InterPro"/>
</dbReference>
<dbReference type="AlphaFoldDB" id="A0AAN7RHN8"/>
<dbReference type="FunFam" id="3.30.310.10:FF:000011">
    <property type="entry name" value="Coatomer subunit gamma"/>
    <property type="match status" value="1"/>
</dbReference>
<evidence type="ECO:0000259" key="6">
    <source>
        <dbReference type="Pfam" id="PF16381"/>
    </source>
</evidence>
<accession>A0AAN7RHN8</accession>
<comment type="caution">
    <text evidence="7">The sequence shown here is derived from an EMBL/GenBank/DDBJ whole genome shotgun (WGS) entry which is preliminary data.</text>
</comment>
<keyword evidence="3" id="KW-0653">Protein transport</keyword>
<dbReference type="Pfam" id="PF16381">
    <property type="entry name" value="Coatomer_g_Cpla"/>
    <property type="match status" value="1"/>
</dbReference>
<gene>
    <name evidence="7" type="ORF">SAY86_001548</name>
</gene>
<dbReference type="GO" id="GO:0030126">
    <property type="term" value="C:COPI vesicle coat"/>
    <property type="evidence" value="ECO:0007669"/>
    <property type="project" value="TreeGrafter"/>
</dbReference>
<evidence type="ECO:0000313" key="7">
    <source>
        <dbReference type="EMBL" id="KAK4803345.1"/>
    </source>
</evidence>
<feature type="domain" description="Coatomer subunit gamma C-terminal" evidence="6">
    <location>
        <begin position="245"/>
        <end position="357"/>
    </location>
</feature>
<evidence type="ECO:0000256" key="4">
    <source>
        <dbReference type="ARBA" id="ARBA00023136"/>
    </source>
</evidence>
<dbReference type="InterPro" id="IPR012295">
    <property type="entry name" value="TBP_dom_sf"/>
</dbReference>
<dbReference type="GO" id="GO:0006888">
    <property type="term" value="P:endoplasmic reticulum to Golgi vesicle-mediated transport"/>
    <property type="evidence" value="ECO:0007669"/>
    <property type="project" value="TreeGrafter"/>
</dbReference>
<dbReference type="GO" id="GO:0005783">
    <property type="term" value="C:endoplasmic reticulum"/>
    <property type="evidence" value="ECO:0007669"/>
    <property type="project" value="TreeGrafter"/>
</dbReference>
<dbReference type="PANTHER" id="PTHR10261:SF0">
    <property type="entry name" value="COATOMER SUBUNIT GAMMA-2"/>
    <property type="match status" value="1"/>
</dbReference>
<dbReference type="GO" id="GO:0005793">
    <property type="term" value="C:endoplasmic reticulum-Golgi intermediate compartment"/>
    <property type="evidence" value="ECO:0007669"/>
    <property type="project" value="TreeGrafter"/>
</dbReference>
<dbReference type="EMBL" id="JAXQNO010000002">
    <property type="protein sequence ID" value="KAK4803345.1"/>
    <property type="molecule type" value="Genomic_DNA"/>
</dbReference>
<dbReference type="InterPro" id="IPR011989">
    <property type="entry name" value="ARM-like"/>
</dbReference>